<comment type="caution">
    <text evidence="3">The sequence shown here is derived from an EMBL/GenBank/DDBJ whole genome shotgun (WGS) entry which is preliminary data.</text>
</comment>
<evidence type="ECO:0000313" key="4">
    <source>
        <dbReference type="Proteomes" id="UP000295122"/>
    </source>
</evidence>
<keyword evidence="2" id="KW-0732">Signal</keyword>
<keyword evidence="4" id="KW-1185">Reference proteome</keyword>
<evidence type="ECO:0008006" key="5">
    <source>
        <dbReference type="Google" id="ProtNLM"/>
    </source>
</evidence>
<feature type="compositionally biased region" description="Low complexity" evidence="1">
    <location>
        <begin position="152"/>
        <end position="168"/>
    </location>
</feature>
<dbReference type="EMBL" id="SNZR01000015">
    <property type="protein sequence ID" value="TDR88150.1"/>
    <property type="molecule type" value="Genomic_DNA"/>
</dbReference>
<feature type="region of interest" description="Disordered" evidence="1">
    <location>
        <begin position="103"/>
        <end position="191"/>
    </location>
</feature>
<proteinExistence type="predicted"/>
<accession>A0A4R7BR49</accession>
<dbReference type="RefSeq" id="WP_208111589.1">
    <property type="nucleotide sequence ID" value="NZ_SNZR01000015.1"/>
</dbReference>
<name>A0A4R7BR49_9HYPH</name>
<sequence length="191" mass="20508">MIRLLHLLAISLLIGSAAYAYTTKYETLYYSETLSKMKAKLQKERETLAIVKAEWALLTRPDRLQRMVDRHLDLQAMNVAQLARFSDIPNKPNRDAIAAKLETLGLEPTSTGSTTPAGPPKPRPAPKRDGIAAKLTSLGLGPAPVPQRTVQTKPPARPAAKTAAKPAPSTGSAKPVPARPVPQPSAKPAAR</sequence>
<dbReference type="AlphaFoldDB" id="A0A4R7BR49"/>
<evidence type="ECO:0000313" key="3">
    <source>
        <dbReference type="EMBL" id="TDR88150.1"/>
    </source>
</evidence>
<feature type="signal peptide" evidence="2">
    <location>
        <begin position="1"/>
        <end position="20"/>
    </location>
</feature>
<dbReference type="Proteomes" id="UP000295122">
    <property type="component" value="Unassembled WGS sequence"/>
</dbReference>
<organism evidence="3 4">
    <name type="scientific">Enterovirga rhinocerotis</name>
    <dbReference type="NCBI Taxonomy" id="1339210"/>
    <lineage>
        <taxon>Bacteria</taxon>
        <taxon>Pseudomonadati</taxon>
        <taxon>Pseudomonadota</taxon>
        <taxon>Alphaproteobacteria</taxon>
        <taxon>Hyphomicrobiales</taxon>
        <taxon>Methylobacteriaceae</taxon>
        <taxon>Enterovirga</taxon>
    </lineage>
</organism>
<evidence type="ECO:0000256" key="1">
    <source>
        <dbReference type="SAM" id="MobiDB-lite"/>
    </source>
</evidence>
<reference evidence="3 4" key="1">
    <citation type="submission" date="2019-03" db="EMBL/GenBank/DDBJ databases">
        <title>Genomic Encyclopedia of Type Strains, Phase IV (KMG-IV): sequencing the most valuable type-strain genomes for metagenomic binning, comparative biology and taxonomic classification.</title>
        <authorList>
            <person name="Goeker M."/>
        </authorList>
    </citation>
    <scope>NUCLEOTIDE SEQUENCE [LARGE SCALE GENOMIC DNA]</scope>
    <source>
        <strain evidence="3 4">DSM 25903</strain>
    </source>
</reference>
<evidence type="ECO:0000256" key="2">
    <source>
        <dbReference type="SAM" id="SignalP"/>
    </source>
</evidence>
<feature type="chain" id="PRO_5020207783" description="Cell division protein FtsL" evidence="2">
    <location>
        <begin position="21"/>
        <end position="191"/>
    </location>
</feature>
<gene>
    <name evidence="3" type="ORF">EV668_4020</name>
</gene>
<protein>
    <recommendedName>
        <fullName evidence="5">Cell division protein FtsL</fullName>
    </recommendedName>
</protein>